<evidence type="ECO:0000256" key="13">
    <source>
        <dbReference type="ARBA" id="ARBA00048694"/>
    </source>
</evidence>
<dbReference type="PANTHER" id="PTHR42861">
    <property type="entry name" value="CALCIUM-TRANSPORTING ATPASE"/>
    <property type="match status" value="1"/>
</dbReference>
<dbReference type="SUPFAM" id="SSF81660">
    <property type="entry name" value="Metal cation-transporting ATPase, ATP-binding domain N"/>
    <property type="match status" value="1"/>
</dbReference>
<evidence type="ECO:0000259" key="15">
    <source>
        <dbReference type="SMART" id="SM00831"/>
    </source>
</evidence>
<keyword evidence="5" id="KW-0813">Transport</keyword>
<dbReference type="FunFam" id="2.70.150.10:FF:000016">
    <property type="entry name" value="Calcium-transporting P-type ATPase putative"/>
    <property type="match status" value="1"/>
</dbReference>
<organism evidence="16 17">
    <name type="scientific">Desulfonispora thiosulfatigenes DSM 11270</name>
    <dbReference type="NCBI Taxonomy" id="656914"/>
    <lineage>
        <taxon>Bacteria</taxon>
        <taxon>Bacillati</taxon>
        <taxon>Bacillota</taxon>
        <taxon>Clostridia</taxon>
        <taxon>Eubacteriales</taxon>
        <taxon>Peptococcaceae</taxon>
        <taxon>Desulfonispora</taxon>
    </lineage>
</organism>
<dbReference type="InterPro" id="IPR023214">
    <property type="entry name" value="HAD_sf"/>
</dbReference>
<dbReference type="Pfam" id="PF13246">
    <property type="entry name" value="Cation_ATPase"/>
    <property type="match status" value="1"/>
</dbReference>
<dbReference type="InterPro" id="IPR006068">
    <property type="entry name" value="ATPase_P-typ_cation-transptr_C"/>
</dbReference>
<keyword evidence="10" id="KW-1278">Translocase</keyword>
<dbReference type="STRING" id="656914.SAMN00017405_1131"/>
<feature type="transmembrane region" description="Helical" evidence="14">
    <location>
        <begin position="831"/>
        <end position="854"/>
    </location>
</feature>
<evidence type="ECO:0000313" key="16">
    <source>
        <dbReference type="EMBL" id="SMB86160.1"/>
    </source>
</evidence>
<dbReference type="GO" id="GO:0005524">
    <property type="term" value="F:ATP binding"/>
    <property type="evidence" value="ECO:0007669"/>
    <property type="project" value="UniProtKB-KW"/>
</dbReference>
<dbReference type="SUPFAM" id="SSF56784">
    <property type="entry name" value="HAD-like"/>
    <property type="match status" value="1"/>
</dbReference>
<dbReference type="Pfam" id="PF00690">
    <property type="entry name" value="Cation_ATPase_N"/>
    <property type="match status" value="1"/>
</dbReference>
<dbReference type="Proteomes" id="UP000192731">
    <property type="component" value="Unassembled WGS sequence"/>
</dbReference>
<evidence type="ECO:0000256" key="1">
    <source>
        <dbReference type="ARBA" id="ARBA00004651"/>
    </source>
</evidence>
<feature type="transmembrane region" description="Helical" evidence="14">
    <location>
        <begin position="79"/>
        <end position="95"/>
    </location>
</feature>
<dbReference type="InterPro" id="IPR044492">
    <property type="entry name" value="P_typ_ATPase_HD_dom"/>
</dbReference>
<dbReference type="FunFam" id="3.40.50.1000:FF:000028">
    <property type="entry name" value="Calcium-transporting P-type ATPase, putative"/>
    <property type="match status" value="1"/>
</dbReference>
<dbReference type="AlphaFoldDB" id="A0A1W1UYS4"/>
<evidence type="ECO:0000256" key="3">
    <source>
        <dbReference type="ARBA" id="ARBA00012790"/>
    </source>
</evidence>
<gene>
    <name evidence="16" type="ORF">SAMN00017405_1131</name>
</gene>
<keyword evidence="5" id="KW-0109">Calcium transport</keyword>
<dbReference type="Gene3D" id="3.40.50.1000">
    <property type="entry name" value="HAD superfamily/HAD-like"/>
    <property type="match status" value="1"/>
</dbReference>
<feature type="transmembrane region" description="Helical" evidence="14">
    <location>
        <begin position="691"/>
        <end position="708"/>
    </location>
</feature>
<feature type="transmembrane region" description="Helical" evidence="14">
    <location>
        <begin position="275"/>
        <end position="299"/>
    </location>
</feature>
<proteinExistence type="inferred from homology"/>
<dbReference type="PRINTS" id="PR00120">
    <property type="entry name" value="HATPASE"/>
</dbReference>
<dbReference type="InterPro" id="IPR004014">
    <property type="entry name" value="ATPase_P-typ_cation-transptr_N"/>
</dbReference>
<evidence type="ECO:0000256" key="5">
    <source>
        <dbReference type="ARBA" id="ARBA00022568"/>
    </source>
</evidence>
<evidence type="ECO:0000256" key="9">
    <source>
        <dbReference type="ARBA" id="ARBA00022840"/>
    </source>
</evidence>
<dbReference type="OrthoDB" id="9760364at2"/>
<dbReference type="SFLD" id="SFLDG00002">
    <property type="entry name" value="C1.7:_P-type_atpase_like"/>
    <property type="match status" value="1"/>
</dbReference>
<keyword evidence="8" id="KW-0547">Nucleotide-binding</keyword>
<keyword evidence="6 14" id="KW-0812">Transmembrane</keyword>
<dbReference type="CDD" id="cd02089">
    <property type="entry name" value="P-type_ATPase_Ca_prok"/>
    <property type="match status" value="1"/>
</dbReference>
<keyword evidence="11 14" id="KW-1133">Transmembrane helix</keyword>
<evidence type="ECO:0000256" key="10">
    <source>
        <dbReference type="ARBA" id="ARBA00022967"/>
    </source>
</evidence>
<dbReference type="InterPro" id="IPR036412">
    <property type="entry name" value="HAD-like_sf"/>
</dbReference>
<keyword evidence="5" id="KW-0106">Calcium</keyword>
<evidence type="ECO:0000256" key="2">
    <source>
        <dbReference type="ARBA" id="ARBA00005675"/>
    </source>
</evidence>
<evidence type="ECO:0000256" key="6">
    <source>
        <dbReference type="ARBA" id="ARBA00022692"/>
    </source>
</evidence>
<evidence type="ECO:0000256" key="4">
    <source>
        <dbReference type="ARBA" id="ARBA00022475"/>
    </source>
</evidence>
<keyword evidence="9" id="KW-0067">ATP-binding</keyword>
<keyword evidence="7" id="KW-0479">Metal-binding</keyword>
<feature type="transmembrane region" description="Helical" evidence="14">
    <location>
        <begin position="729"/>
        <end position="755"/>
    </location>
</feature>
<keyword evidence="17" id="KW-1185">Reference proteome</keyword>
<dbReference type="InterPro" id="IPR023298">
    <property type="entry name" value="ATPase_P-typ_TM_dom_sf"/>
</dbReference>
<dbReference type="PROSITE" id="PS00154">
    <property type="entry name" value="ATPASE_E1_E2"/>
    <property type="match status" value="1"/>
</dbReference>
<keyword evidence="4" id="KW-1003">Cell membrane</keyword>
<protein>
    <recommendedName>
        <fullName evidence="3">P-type Ca(2+) transporter</fullName>
        <ecNumber evidence="3">7.2.2.10</ecNumber>
    </recommendedName>
</protein>
<name>A0A1W1UYS4_DESTI</name>
<comment type="similarity">
    <text evidence="2">Belongs to the cation transport ATPase (P-type) (TC 3.A.3) family. Type IIA subfamily.</text>
</comment>
<dbReference type="SUPFAM" id="SSF81653">
    <property type="entry name" value="Calcium ATPase, transduction domain A"/>
    <property type="match status" value="1"/>
</dbReference>
<dbReference type="GO" id="GO:0005388">
    <property type="term" value="F:P-type calcium transporter activity"/>
    <property type="evidence" value="ECO:0007669"/>
    <property type="project" value="UniProtKB-EC"/>
</dbReference>
<dbReference type="InterPro" id="IPR008250">
    <property type="entry name" value="ATPase_P-typ_transduc_dom_A_sf"/>
</dbReference>
<reference evidence="16 17" key="1">
    <citation type="submission" date="2017-04" db="EMBL/GenBank/DDBJ databases">
        <authorList>
            <person name="Afonso C.L."/>
            <person name="Miller P.J."/>
            <person name="Scott M.A."/>
            <person name="Spackman E."/>
            <person name="Goraichik I."/>
            <person name="Dimitrov K.M."/>
            <person name="Suarez D.L."/>
            <person name="Swayne D.E."/>
        </authorList>
    </citation>
    <scope>NUCLEOTIDE SEQUENCE [LARGE SCALE GENOMIC DNA]</scope>
    <source>
        <strain evidence="16 17">DSM 11270</strain>
    </source>
</reference>
<dbReference type="PRINTS" id="PR00119">
    <property type="entry name" value="CATATPASE"/>
</dbReference>
<keyword evidence="12 14" id="KW-0472">Membrane</keyword>
<dbReference type="GO" id="GO:0046872">
    <property type="term" value="F:metal ion binding"/>
    <property type="evidence" value="ECO:0007669"/>
    <property type="project" value="UniProtKB-KW"/>
</dbReference>
<feature type="transmembrane region" description="Helical" evidence="14">
    <location>
        <begin position="799"/>
        <end position="819"/>
    </location>
</feature>
<feature type="transmembrane region" description="Helical" evidence="14">
    <location>
        <begin position="761"/>
        <end position="778"/>
    </location>
</feature>
<accession>A0A1W1UYS4</accession>
<dbReference type="Gene3D" id="2.70.150.10">
    <property type="entry name" value="Calcium-transporting ATPase, cytoplasmic transduction domain A"/>
    <property type="match status" value="1"/>
</dbReference>
<dbReference type="InterPro" id="IPR018303">
    <property type="entry name" value="ATPase_P-typ_P_site"/>
</dbReference>
<dbReference type="Gene3D" id="3.40.1110.10">
    <property type="entry name" value="Calcium-transporting ATPase, cytoplasmic domain N"/>
    <property type="match status" value="1"/>
</dbReference>
<dbReference type="SFLD" id="SFLDF00027">
    <property type="entry name" value="p-type_atpase"/>
    <property type="match status" value="1"/>
</dbReference>
<dbReference type="InterPro" id="IPR023299">
    <property type="entry name" value="ATPase_P-typ_cyto_dom_N"/>
</dbReference>
<dbReference type="FunFam" id="3.40.50.1000:FF:000001">
    <property type="entry name" value="Phospholipid-transporting ATPase IC"/>
    <property type="match status" value="1"/>
</dbReference>
<dbReference type="SMART" id="SM00831">
    <property type="entry name" value="Cation_ATPase_N"/>
    <property type="match status" value="1"/>
</dbReference>
<dbReference type="NCBIfam" id="TIGR01494">
    <property type="entry name" value="ATPase_P-type"/>
    <property type="match status" value="3"/>
</dbReference>
<evidence type="ECO:0000256" key="8">
    <source>
        <dbReference type="ARBA" id="ARBA00022741"/>
    </source>
</evidence>
<evidence type="ECO:0000256" key="7">
    <source>
        <dbReference type="ARBA" id="ARBA00022723"/>
    </source>
</evidence>
<dbReference type="GO" id="GO:0140352">
    <property type="term" value="P:export from cell"/>
    <property type="evidence" value="ECO:0007669"/>
    <property type="project" value="UniProtKB-ARBA"/>
</dbReference>
<feature type="transmembrane region" description="Helical" evidence="14">
    <location>
        <begin position="663"/>
        <end position="685"/>
    </location>
</feature>
<feature type="domain" description="Cation-transporting P-type ATPase N-terminal" evidence="15">
    <location>
        <begin position="2"/>
        <end position="75"/>
    </location>
</feature>
<dbReference type="EMBL" id="FWWT01000013">
    <property type="protein sequence ID" value="SMB86160.1"/>
    <property type="molecule type" value="Genomic_DNA"/>
</dbReference>
<dbReference type="InterPro" id="IPR059000">
    <property type="entry name" value="ATPase_P-type_domA"/>
</dbReference>
<comment type="catalytic activity">
    <reaction evidence="13">
        <text>Ca(2+)(in) + ATP + H2O = Ca(2+)(out) + ADP + phosphate + H(+)</text>
        <dbReference type="Rhea" id="RHEA:18105"/>
        <dbReference type="ChEBI" id="CHEBI:15377"/>
        <dbReference type="ChEBI" id="CHEBI:15378"/>
        <dbReference type="ChEBI" id="CHEBI:29108"/>
        <dbReference type="ChEBI" id="CHEBI:30616"/>
        <dbReference type="ChEBI" id="CHEBI:43474"/>
        <dbReference type="ChEBI" id="CHEBI:456216"/>
        <dbReference type="EC" id="7.2.2.10"/>
    </reaction>
</comment>
<sequence>MQHYFEGVEDVLKEQETSKEGIKASNAQERLTKFGKNKLEEAKKKNIVIRFLELMLDPMIIVLIAAAVVSGLFGEVADMIIIFLVVILNGVLGVVQEGKAEKAIEALQQMSSTHSRVRRDNEVVQIKSEDIVPGDIVLLEAGDAVPADMRIIESASLKVEESPLTGESVQVDKFSEPIEKEDNLPLGDRLNMLYMGTSVGYGRGEGVVVATGMETEMGKIAGIIARTEGGKTPLQNKLASLSKVLSFAVLGISIFIFAFSILRKGDFSSEYVFEMFMLAVSLAVAAIPEGLATVVTVVLSIGVTKMSKRNAIIRRLTAVETLGSTQIICSDKTGTLTQNKMTVVDSYGQEEILPIALALCNDTQVSEDGSVLGEPTESALVTYALKQEKNKNLLEKEMPRVEEAPFDSDRKMMSTIHKNSKGEFIQYTKGAPDEVLKQCTQILTKKGIEPLTDSKREEILGENTKMAEKALRVLAAATKNYNAKPENRPEELEKDMIFIGLVGMIDPIRPEVKIAIGECRDAGIRPIMITGDHKITAVAIAKELGILNDQGEAITGAELSRLSDEEFEKTVEKYAVYARVQPEHKVRIVNAWKKKGKITAMTGDGVNDAPALKSADIGIGMGITGTQVTKNVADMVLADDNFASIVSAVKEGRRIYNNIRKTVQFLLASNLSEVLALFIATLFAVRLFSPIHILWINLITDTFPAIALGMEEHQENSMKQPPRDPKESIFARGVGISILYQGLLIAVITLISFFIGNDQSHITGMTMAFLTLSMCEIFHSMNMRSLTGSIFTIKKQNKYLWGAMISSFVLTIAVIYTPGLNNIFKLVALPWYDFLVATALALAVIPIVEIIKVFKRRVMNPENM</sequence>
<comment type="subcellular location">
    <subcellularLocation>
        <location evidence="1">Cell membrane</location>
        <topology evidence="1">Multi-pass membrane protein</topology>
    </subcellularLocation>
</comment>
<evidence type="ECO:0000256" key="11">
    <source>
        <dbReference type="ARBA" id="ARBA00022989"/>
    </source>
</evidence>
<feature type="transmembrane region" description="Helical" evidence="14">
    <location>
        <begin position="244"/>
        <end position="263"/>
    </location>
</feature>
<dbReference type="RefSeq" id="WP_084052525.1">
    <property type="nucleotide sequence ID" value="NZ_FWWT01000013.1"/>
</dbReference>
<feature type="transmembrane region" description="Helical" evidence="14">
    <location>
        <begin position="54"/>
        <end position="73"/>
    </location>
</feature>
<evidence type="ECO:0000256" key="12">
    <source>
        <dbReference type="ARBA" id="ARBA00023136"/>
    </source>
</evidence>
<dbReference type="GO" id="GO:0016887">
    <property type="term" value="F:ATP hydrolysis activity"/>
    <property type="evidence" value="ECO:0007669"/>
    <property type="project" value="InterPro"/>
</dbReference>
<dbReference type="EC" id="7.2.2.10" evidence="3"/>
<dbReference type="Gene3D" id="1.20.1110.10">
    <property type="entry name" value="Calcium-transporting ATPase, transmembrane domain"/>
    <property type="match status" value="2"/>
</dbReference>
<evidence type="ECO:0000256" key="14">
    <source>
        <dbReference type="SAM" id="Phobius"/>
    </source>
</evidence>
<dbReference type="InterPro" id="IPR001757">
    <property type="entry name" value="P_typ_ATPase"/>
</dbReference>
<evidence type="ECO:0000313" key="17">
    <source>
        <dbReference type="Proteomes" id="UP000192731"/>
    </source>
</evidence>
<dbReference type="Pfam" id="PF00689">
    <property type="entry name" value="Cation_ATPase_C"/>
    <property type="match status" value="1"/>
</dbReference>
<dbReference type="SFLD" id="SFLDS00003">
    <property type="entry name" value="Haloacid_Dehalogenase"/>
    <property type="match status" value="1"/>
</dbReference>
<dbReference type="SUPFAM" id="SSF81665">
    <property type="entry name" value="Calcium ATPase, transmembrane domain M"/>
    <property type="match status" value="1"/>
</dbReference>
<keyword evidence="5" id="KW-0406">Ion transport</keyword>
<dbReference type="Pfam" id="PF00122">
    <property type="entry name" value="E1-E2_ATPase"/>
    <property type="match status" value="1"/>
</dbReference>
<dbReference type="GO" id="GO:0005886">
    <property type="term" value="C:plasma membrane"/>
    <property type="evidence" value="ECO:0007669"/>
    <property type="project" value="UniProtKB-SubCell"/>
</dbReference>